<name>A0A9X2DSD7_9BACI</name>
<comment type="similarity">
    <text evidence="1">Belongs to the CdaR family.</text>
</comment>
<dbReference type="RefSeq" id="WP_251224831.1">
    <property type="nucleotide sequence ID" value="NZ_JAMBOL010000029.1"/>
</dbReference>
<feature type="domain" description="CdaR GGDEF-like" evidence="4">
    <location>
        <begin position="287"/>
        <end position="408"/>
    </location>
</feature>
<evidence type="ECO:0000313" key="5">
    <source>
        <dbReference type="EMBL" id="MCM3716154.1"/>
    </source>
</evidence>
<evidence type="ECO:0000313" key="6">
    <source>
        <dbReference type="Proteomes" id="UP001139179"/>
    </source>
</evidence>
<dbReference type="InterPro" id="IPR025736">
    <property type="entry name" value="PucR_C-HTH_dom"/>
</dbReference>
<dbReference type="Proteomes" id="UP001139179">
    <property type="component" value="Unassembled WGS sequence"/>
</dbReference>
<evidence type="ECO:0000259" key="4">
    <source>
        <dbReference type="Pfam" id="PF17853"/>
    </source>
</evidence>
<organism evidence="5 6">
    <name type="scientific">Halalkalibacter oceani</name>
    <dbReference type="NCBI Taxonomy" id="1653776"/>
    <lineage>
        <taxon>Bacteria</taxon>
        <taxon>Bacillati</taxon>
        <taxon>Bacillota</taxon>
        <taxon>Bacilli</taxon>
        <taxon>Bacillales</taxon>
        <taxon>Bacillaceae</taxon>
        <taxon>Halalkalibacter</taxon>
    </lineage>
</organism>
<dbReference type="Pfam" id="PF17853">
    <property type="entry name" value="GGDEF_2"/>
    <property type="match status" value="1"/>
</dbReference>
<dbReference type="Pfam" id="PF13556">
    <property type="entry name" value="HTH_30"/>
    <property type="match status" value="1"/>
</dbReference>
<dbReference type="Gene3D" id="1.10.10.2840">
    <property type="entry name" value="PucR C-terminal helix-turn-helix domain"/>
    <property type="match status" value="1"/>
</dbReference>
<dbReference type="EMBL" id="JAMBOL010000029">
    <property type="protein sequence ID" value="MCM3716154.1"/>
    <property type="molecule type" value="Genomic_DNA"/>
</dbReference>
<comment type="caution">
    <text evidence="5">The sequence shown here is derived from an EMBL/GenBank/DDBJ whole genome shotgun (WGS) entry which is preliminary data.</text>
</comment>
<keyword evidence="6" id="KW-1185">Reference proteome</keyword>
<evidence type="ECO:0000259" key="3">
    <source>
        <dbReference type="Pfam" id="PF13556"/>
    </source>
</evidence>
<sequence length="531" mass="60603">MTTTIKDLMKSGGLRECKIIAGHSGVEREVKYVTIMEVPDILNWLKGGELLLTSLYPIKDSVEKQKELIEQLASIGTAAVAIKPYRFVDDIQVILVEAEKYGMPIIEIPKHISYLDILWPAVNEIFESKVILQEDYEQAEQLLQEISIEEYGLSYFIDSLSGLTRNPITVENQPLYIETPLPAKEIAPLLPQQIEELALMKRSLRMTRVMNNEEIECIVAPIVVDKECLGHITCWGVNEGHLKVDFALMNKASTLLSIEFLKQKVKHDVQKQYVNNFLVELLTQEGHNQKFVEKYAAEFAFSADSLYAVVYIATTDQQNGEQLDELLAAVHPFYKGSIVGEVSRQSILLLPIQHSDFVSLRADILDLYQQLERHPELMEMVSHIGVGSCAKGITELQNSYVEAKLACDLGPKVRHKKMEDRKLTFYDELGIFKVINSLSNETTMKTYCEETIEPILAFDEQRQTNFFETVIAYFEENEHLQRTAERMNVHVNTLKYRLTKIEKLTGLNLKTSEGKQMLYLGLNIYYLLHAG</sequence>
<feature type="domain" description="PucR C-terminal helix-turn-helix" evidence="3">
    <location>
        <begin position="467"/>
        <end position="523"/>
    </location>
</feature>
<protein>
    <submittedName>
        <fullName evidence="5">PucR family transcriptional regulator ligand-binding domain-containing protein</fullName>
    </submittedName>
</protein>
<dbReference type="InterPro" id="IPR042070">
    <property type="entry name" value="PucR_C-HTH_sf"/>
</dbReference>
<dbReference type="Pfam" id="PF07905">
    <property type="entry name" value="PucR"/>
    <property type="match status" value="1"/>
</dbReference>
<gene>
    <name evidence="5" type="ORF">M3202_19095</name>
</gene>
<dbReference type="AlphaFoldDB" id="A0A9X2DSD7"/>
<dbReference type="PANTHER" id="PTHR33744:SF1">
    <property type="entry name" value="DNA-BINDING TRANSCRIPTIONAL ACTIVATOR ADER"/>
    <property type="match status" value="1"/>
</dbReference>
<accession>A0A9X2DSD7</accession>
<evidence type="ECO:0000256" key="1">
    <source>
        <dbReference type="ARBA" id="ARBA00006754"/>
    </source>
</evidence>
<dbReference type="InterPro" id="IPR041522">
    <property type="entry name" value="CdaR_GGDEF"/>
</dbReference>
<dbReference type="InterPro" id="IPR012914">
    <property type="entry name" value="PucR_dom"/>
</dbReference>
<proteinExistence type="inferred from homology"/>
<feature type="domain" description="Purine catabolism PurC-like" evidence="2">
    <location>
        <begin position="7"/>
        <end position="123"/>
    </location>
</feature>
<dbReference type="InterPro" id="IPR051448">
    <property type="entry name" value="CdaR-like_regulators"/>
</dbReference>
<evidence type="ECO:0000259" key="2">
    <source>
        <dbReference type="Pfam" id="PF07905"/>
    </source>
</evidence>
<dbReference type="PANTHER" id="PTHR33744">
    <property type="entry name" value="CARBOHYDRATE DIACID REGULATOR"/>
    <property type="match status" value="1"/>
</dbReference>
<reference evidence="5" key="1">
    <citation type="submission" date="2022-05" db="EMBL/GenBank/DDBJ databases">
        <title>Comparative Genomics of Spacecraft Associated Microbes.</title>
        <authorList>
            <person name="Tran M.T."/>
            <person name="Wright A."/>
            <person name="Seuylemezian A."/>
            <person name="Eisen J."/>
            <person name="Coil D."/>
        </authorList>
    </citation>
    <scope>NUCLEOTIDE SEQUENCE</scope>
    <source>
        <strain evidence="5">214.1.1</strain>
    </source>
</reference>